<dbReference type="Proteomes" id="UP000054007">
    <property type="component" value="Unassembled WGS sequence"/>
</dbReference>
<proteinExistence type="predicted"/>
<organism evidence="1 2">
    <name type="scientific">Cylindrobasidium torrendii FP15055 ss-10</name>
    <dbReference type="NCBI Taxonomy" id="1314674"/>
    <lineage>
        <taxon>Eukaryota</taxon>
        <taxon>Fungi</taxon>
        <taxon>Dikarya</taxon>
        <taxon>Basidiomycota</taxon>
        <taxon>Agaricomycotina</taxon>
        <taxon>Agaricomycetes</taxon>
        <taxon>Agaricomycetidae</taxon>
        <taxon>Agaricales</taxon>
        <taxon>Marasmiineae</taxon>
        <taxon>Physalacriaceae</taxon>
        <taxon>Cylindrobasidium</taxon>
    </lineage>
</organism>
<reference evidence="1 2" key="1">
    <citation type="journal article" date="2015" name="Fungal Genet. Biol.">
        <title>Evolution of novel wood decay mechanisms in Agaricales revealed by the genome sequences of Fistulina hepatica and Cylindrobasidium torrendii.</title>
        <authorList>
            <person name="Floudas D."/>
            <person name="Held B.W."/>
            <person name="Riley R."/>
            <person name="Nagy L.G."/>
            <person name="Koehler G."/>
            <person name="Ransdell A.S."/>
            <person name="Younus H."/>
            <person name="Chow J."/>
            <person name="Chiniquy J."/>
            <person name="Lipzen A."/>
            <person name="Tritt A."/>
            <person name="Sun H."/>
            <person name="Haridas S."/>
            <person name="LaButti K."/>
            <person name="Ohm R.A."/>
            <person name="Kues U."/>
            <person name="Blanchette R.A."/>
            <person name="Grigoriev I.V."/>
            <person name="Minto R.E."/>
            <person name="Hibbett D.S."/>
        </authorList>
    </citation>
    <scope>NUCLEOTIDE SEQUENCE [LARGE SCALE GENOMIC DNA]</scope>
    <source>
        <strain evidence="1 2">FP15055 ss-10</strain>
    </source>
</reference>
<accession>A0A0D7AYW7</accession>
<dbReference type="AlphaFoldDB" id="A0A0D7AYW7"/>
<name>A0A0D7AYW7_9AGAR</name>
<keyword evidence="2" id="KW-1185">Reference proteome</keyword>
<dbReference type="EMBL" id="KN880722">
    <property type="protein sequence ID" value="KIY63089.1"/>
    <property type="molecule type" value="Genomic_DNA"/>
</dbReference>
<protein>
    <submittedName>
        <fullName evidence="1">Uncharacterized protein</fullName>
    </submittedName>
</protein>
<evidence type="ECO:0000313" key="1">
    <source>
        <dbReference type="EMBL" id="KIY63089.1"/>
    </source>
</evidence>
<gene>
    <name evidence="1" type="ORF">CYLTODRAFT_426396</name>
</gene>
<sequence length="179" mass="19742">MSQSAQARGLLESLWCQVVIAAQNAPSSLSIECKRSMLMKWAALSKVTRVLSICTPPNMGHTNTLGTSTTHYFAVSVRRLSGKLPSLCWSVRRDIRGSILHQRTQVPESDMARALDSRAARTLLPCSHRVSPMPDAFIVDIASVFRIDTSGPLCGLLPYLRRSEWSVSYFCPRSCCALA</sequence>
<evidence type="ECO:0000313" key="2">
    <source>
        <dbReference type="Proteomes" id="UP000054007"/>
    </source>
</evidence>